<gene>
    <name evidence="3" type="ORF">A8708_22675</name>
</gene>
<dbReference type="STRING" id="1850517.A8708_22675"/>
<dbReference type="GO" id="GO:0004175">
    <property type="term" value="F:endopeptidase activity"/>
    <property type="evidence" value="ECO:0007669"/>
    <property type="project" value="UniProtKB-ARBA"/>
</dbReference>
<feature type="transmembrane region" description="Helical" evidence="1">
    <location>
        <begin position="192"/>
        <end position="212"/>
    </location>
</feature>
<keyword evidence="1" id="KW-1133">Transmembrane helix</keyword>
<feature type="transmembrane region" description="Helical" evidence="1">
    <location>
        <begin position="57"/>
        <end position="82"/>
    </location>
</feature>
<keyword evidence="1" id="KW-0472">Membrane</keyword>
<dbReference type="Proteomes" id="UP000078454">
    <property type="component" value="Unassembled WGS sequence"/>
</dbReference>
<evidence type="ECO:0000313" key="3">
    <source>
        <dbReference type="EMBL" id="OAS15211.1"/>
    </source>
</evidence>
<accession>A0A198A2G2</accession>
<feature type="transmembrane region" description="Helical" evidence="1">
    <location>
        <begin position="103"/>
        <end position="124"/>
    </location>
</feature>
<dbReference type="InterPro" id="IPR003675">
    <property type="entry name" value="Rce1/LyrA-like_dom"/>
</dbReference>
<evidence type="ECO:0000259" key="2">
    <source>
        <dbReference type="Pfam" id="PF02517"/>
    </source>
</evidence>
<keyword evidence="4" id="KW-1185">Reference proteome</keyword>
<feature type="transmembrane region" description="Helical" evidence="1">
    <location>
        <begin position="219"/>
        <end position="239"/>
    </location>
</feature>
<keyword evidence="1" id="KW-0812">Transmembrane</keyword>
<name>A0A198A2G2_9BACL</name>
<dbReference type="AlphaFoldDB" id="A0A198A2G2"/>
<dbReference type="RefSeq" id="WP_068668403.1">
    <property type="nucleotide sequence ID" value="NZ_LYPB01000084.1"/>
</dbReference>
<dbReference type="Pfam" id="PF02517">
    <property type="entry name" value="Rce1-like"/>
    <property type="match status" value="1"/>
</dbReference>
<feature type="transmembrane region" description="Helical" evidence="1">
    <location>
        <begin position="169"/>
        <end position="186"/>
    </location>
</feature>
<comment type="caution">
    <text evidence="3">The sequence shown here is derived from an EMBL/GenBank/DDBJ whole genome shotgun (WGS) entry which is preliminary data.</text>
</comment>
<reference evidence="3 4" key="1">
    <citation type="submission" date="2016-05" db="EMBL/GenBank/DDBJ databases">
        <title>Paenibacillus sp. 1ZS3-15 nov., isolated from the rhizosphere soil.</title>
        <authorList>
            <person name="Zhang X.X."/>
            <person name="Zhang J."/>
        </authorList>
    </citation>
    <scope>NUCLEOTIDE SEQUENCE [LARGE SCALE GENOMIC DNA]</scope>
    <source>
        <strain evidence="3 4">1ZS3-15</strain>
    </source>
</reference>
<proteinExistence type="predicted"/>
<dbReference type="EMBL" id="LYPB01000084">
    <property type="protein sequence ID" value="OAS15211.1"/>
    <property type="molecule type" value="Genomic_DNA"/>
</dbReference>
<evidence type="ECO:0000256" key="1">
    <source>
        <dbReference type="SAM" id="Phobius"/>
    </source>
</evidence>
<dbReference type="PANTHER" id="PTHR39430:SF1">
    <property type="entry name" value="PROTEASE"/>
    <property type="match status" value="1"/>
</dbReference>
<evidence type="ECO:0000313" key="4">
    <source>
        <dbReference type="Proteomes" id="UP000078454"/>
    </source>
</evidence>
<dbReference type="PANTHER" id="PTHR39430">
    <property type="entry name" value="MEMBRANE-ASSOCIATED PROTEASE-RELATED"/>
    <property type="match status" value="1"/>
</dbReference>
<organism evidence="3 4">
    <name type="scientific">Paenibacillus oryzisoli</name>
    <dbReference type="NCBI Taxonomy" id="1850517"/>
    <lineage>
        <taxon>Bacteria</taxon>
        <taxon>Bacillati</taxon>
        <taxon>Bacillota</taxon>
        <taxon>Bacilli</taxon>
        <taxon>Bacillales</taxon>
        <taxon>Paenibacillaceae</taxon>
        <taxon>Paenibacillus</taxon>
    </lineage>
</organism>
<dbReference type="OrthoDB" id="324900at2"/>
<dbReference type="GO" id="GO:0080120">
    <property type="term" value="P:CAAX-box protein maturation"/>
    <property type="evidence" value="ECO:0007669"/>
    <property type="project" value="UniProtKB-ARBA"/>
</dbReference>
<feature type="transmembrane region" description="Helical" evidence="1">
    <location>
        <begin position="136"/>
        <end position="157"/>
    </location>
</feature>
<feature type="domain" description="CAAX prenyl protease 2/Lysostaphin resistance protein A-like" evidence="2">
    <location>
        <begin position="141"/>
        <end position="232"/>
    </location>
</feature>
<feature type="transmembrane region" description="Helical" evidence="1">
    <location>
        <begin position="12"/>
        <end position="37"/>
    </location>
</feature>
<feature type="transmembrane region" description="Helical" evidence="1">
    <location>
        <begin position="259"/>
        <end position="285"/>
    </location>
</feature>
<protein>
    <recommendedName>
        <fullName evidence="2">CAAX prenyl protease 2/Lysostaphin resistance protein A-like domain-containing protein</fullName>
    </recommendedName>
</protein>
<sequence>MKKRRSFPILQIVGKVGLTLIFIIVITVILSIAAAVFAVKLHPDLIVSMEAVTSNSFFIKASLWAQIIGFISGVCLGFYIFERKKGWKLGFHWTGFGKRLGEGFLWGLVLISLSCLGIWLFGGIDFVQLDWSLSKGYAIGGSLLLFVGVAINEELFARGYLQGLVKNRYGSKIALGVSTIVFALLHSFNPGMWTLALPFINILLAGLLMGLCREFTGSLWMPVGLHLAWNFMQGCIFGFDVSGIPMSSLLATETKGSIIVSGGAFGAEGSIITSVMLVLGIIMLYNYYQTGSRFRQTPQDISDHNNY</sequence>